<keyword evidence="2" id="KW-1185">Reference proteome</keyword>
<evidence type="ECO:0000313" key="3">
    <source>
        <dbReference type="WBParaSite" id="ACOC_0000880001-mRNA-1"/>
    </source>
</evidence>
<dbReference type="Proteomes" id="UP000267027">
    <property type="component" value="Unassembled WGS sequence"/>
</dbReference>
<protein>
    <submittedName>
        <fullName evidence="3">Transposase</fullName>
    </submittedName>
</protein>
<accession>A0A0R3PSX3</accession>
<sequence>MCGLLGRTSPSPYRVCLRGLAKGSLGVLVLSRPDVKLFDFSPTKWYVGFRKREPVVQHIHPALFHMAERGRGYQRDPSSNRE</sequence>
<reference evidence="3" key="1">
    <citation type="submission" date="2017-02" db="UniProtKB">
        <authorList>
            <consortium name="WormBaseParasite"/>
        </authorList>
    </citation>
    <scope>IDENTIFICATION</scope>
</reference>
<gene>
    <name evidence="1" type="ORF">ACOC_LOCUS8801</name>
</gene>
<dbReference type="EMBL" id="UYYA01004204">
    <property type="protein sequence ID" value="VDM60386.1"/>
    <property type="molecule type" value="Genomic_DNA"/>
</dbReference>
<name>A0A0R3PSX3_ANGCS</name>
<dbReference type="AlphaFoldDB" id="A0A0R3PSX3"/>
<dbReference type="WBParaSite" id="ACOC_0000880001-mRNA-1">
    <property type="protein sequence ID" value="ACOC_0000880001-mRNA-1"/>
    <property type="gene ID" value="ACOC_0000880001"/>
</dbReference>
<evidence type="ECO:0000313" key="1">
    <source>
        <dbReference type="EMBL" id="VDM60386.1"/>
    </source>
</evidence>
<proteinExistence type="predicted"/>
<reference evidence="1 2" key="2">
    <citation type="submission" date="2018-11" db="EMBL/GenBank/DDBJ databases">
        <authorList>
            <consortium name="Pathogen Informatics"/>
        </authorList>
    </citation>
    <scope>NUCLEOTIDE SEQUENCE [LARGE SCALE GENOMIC DNA]</scope>
    <source>
        <strain evidence="1 2">Costa Rica</strain>
    </source>
</reference>
<organism evidence="3">
    <name type="scientific">Angiostrongylus costaricensis</name>
    <name type="common">Nematode worm</name>
    <dbReference type="NCBI Taxonomy" id="334426"/>
    <lineage>
        <taxon>Eukaryota</taxon>
        <taxon>Metazoa</taxon>
        <taxon>Ecdysozoa</taxon>
        <taxon>Nematoda</taxon>
        <taxon>Chromadorea</taxon>
        <taxon>Rhabditida</taxon>
        <taxon>Rhabditina</taxon>
        <taxon>Rhabditomorpha</taxon>
        <taxon>Strongyloidea</taxon>
        <taxon>Metastrongylidae</taxon>
        <taxon>Angiostrongylus</taxon>
    </lineage>
</organism>
<evidence type="ECO:0000313" key="2">
    <source>
        <dbReference type="Proteomes" id="UP000267027"/>
    </source>
</evidence>